<dbReference type="InterPro" id="IPR003156">
    <property type="entry name" value="DHHA1_dom"/>
</dbReference>
<proteinExistence type="predicted"/>
<dbReference type="GO" id="GO:0003676">
    <property type="term" value="F:nucleic acid binding"/>
    <property type="evidence" value="ECO:0007669"/>
    <property type="project" value="InterPro"/>
</dbReference>
<organism evidence="2">
    <name type="scientific">viral metagenome</name>
    <dbReference type="NCBI Taxonomy" id="1070528"/>
    <lineage>
        <taxon>unclassified sequences</taxon>
        <taxon>metagenomes</taxon>
        <taxon>organismal metagenomes</taxon>
    </lineage>
</organism>
<dbReference type="InterPro" id="IPR038763">
    <property type="entry name" value="DHH_sf"/>
</dbReference>
<protein>
    <submittedName>
        <fullName evidence="2">Putative DHH family protein</fullName>
    </submittedName>
</protein>
<dbReference type="PANTHER" id="PTHR42146">
    <property type="entry name" value="3',5'-CYCLIC-NUCLEOTIDE PHOSPHODIESTERASE"/>
    <property type="match status" value="1"/>
</dbReference>
<accession>A0A6M3MBS9</accession>
<reference evidence="2" key="1">
    <citation type="submission" date="2020-03" db="EMBL/GenBank/DDBJ databases">
        <title>The deep terrestrial virosphere.</title>
        <authorList>
            <person name="Holmfeldt K."/>
            <person name="Nilsson E."/>
            <person name="Simone D."/>
            <person name="Lopez-Fernandez M."/>
            <person name="Wu X."/>
            <person name="de Brujin I."/>
            <person name="Lundin D."/>
            <person name="Andersson A."/>
            <person name="Bertilsson S."/>
            <person name="Dopson M."/>
        </authorList>
    </citation>
    <scope>NUCLEOTIDE SEQUENCE</scope>
    <source>
        <strain evidence="2">MM171B01125</strain>
    </source>
</reference>
<feature type="domain" description="DHHA1" evidence="1">
    <location>
        <begin position="197"/>
        <end position="243"/>
    </location>
</feature>
<dbReference type="AlphaFoldDB" id="A0A6M3MBS9"/>
<dbReference type="EMBL" id="MT143798">
    <property type="protein sequence ID" value="QJB02646.1"/>
    <property type="molecule type" value="Genomic_DNA"/>
</dbReference>
<dbReference type="PANTHER" id="PTHR42146:SF1">
    <property type="entry name" value="OLIGORIBONUCLEASE NRNB"/>
    <property type="match status" value="1"/>
</dbReference>
<dbReference type="InterPro" id="IPR052968">
    <property type="entry name" value="Nucleotide_metab_enz"/>
</dbReference>
<sequence>MIGFDYGDHFSFESLNPKELVILVDISLSPEEMINFIKKEMKVIWIDHHHSALVNAETYKYNEIRGLRRTGVGACELAWRYFFEDPVPRSVHMLSQYDVWDHTDSRVVPFQYGIGALGLSVYNSIWLQIFDDRIIDRAIQTGLKILSYVKQATKKIFRETGYKDTWEGCVTIFMNSCILDSTVYTFLPQADLFDCDVIVSYYKRFDRKYKVSLRSYKEGVDVSKIAVKYGGGGHKSAAGFTCDELPF</sequence>
<gene>
    <name evidence="2" type="ORF">MM171B01125_0010</name>
</gene>
<dbReference type="SUPFAM" id="SSF64182">
    <property type="entry name" value="DHH phosphoesterases"/>
    <property type="match status" value="1"/>
</dbReference>
<dbReference type="Pfam" id="PF02272">
    <property type="entry name" value="DHHA1"/>
    <property type="match status" value="1"/>
</dbReference>
<evidence type="ECO:0000313" key="2">
    <source>
        <dbReference type="EMBL" id="QJB02646.1"/>
    </source>
</evidence>
<name>A0A6M3MBS9_9ZZZZ</name>
<evidence type="ECO:0000259" key="1">
    <source>
        <dbReference type="Pfam" id="PF02272"/>
    </source>
</evidence>
<dbReference type="Gene3D" id="3.10.310.30">
    <property type="match status" value="1"/>
</dbReference>